<keyword evidence="1" id="KW-0812">Transmembrane</keyword>
<dbReference type="Proteomes" id="UP000031774">
    <property type="component" value="Chromosome"/>
</dbReference>
<keyword evidence="1" id="KW-1133">Transmembrane helix</keyword>
<evidence type="ECO:0000313" key="3">
    <source>
        <dbReference type="Proteomes" id="UP000031774"/>
    </source>
</evidence>
<protein>
    <submittedName>
        <fullName evidence="2">Uncharacterized protein</fullName>
    </submittedName>
</protein>
<name>A0A0B5HNX1_9ACTN</name>
<evidence type="ECO:0000313" key="2">
    <source>
        <dbReference type="EMBL" id="AJF63810.1"/>
    </source>
</evidence>
<sequence length="61" mass="6913">MSCSTQIAEVRVNARLTLGIVWGLLQLALLMTSTWWYERQATRLSDPLDAFPQTGTSRDGW</sequence>
<dbReference type="RefSeq" id="WP_041127894.1">
    <property type="nucleotide sequence ID" value="NZ_CP010407.1"/>
</dbReference>
<proteinExistence type="predicted"/>
<dbReference type="HOGENOM" id="CLU_2921032_0_0_11"/>
<gene>
    <name evidence="2" type="ORF">SVTN_04575</name>
</gene>
<organism evidence="2 3">
    <name type="scientific">Streptomyces vietnamensis</name>
    <dbReference type="NCBI Taxonomy" id="362257"/>
    <lineage>
        <taxon>Bacteria</taxon>
        <taxon>Bacillati</taxon>
        <taxon>Actinomycetota</taxon>
        <taxon>Actinomycetes</taxon>
        <taxon>Kitasatosporales</taxon>
        <taxon>Streptomycetaceae</taxon>
        <taxon>Streptomyces</taxon>
    </lineage>
</organism>
<reference evidence="2 3" key="1">
    <citation type="submission" date="2014-12" db="EMBL/GenBank/DDBJ databases">
        <title>Complete genome sequence of Streptomyces vietnamensis strain GIMV4.0001, a genetic manipulable producer of the benzoisochromanequinone antibiotic granaticin.</title>
        <authorList>
            <person name="Deng M.R."/>
            <person name="Guo J."/>
            <person name="Ma L.Y."/>
            <person name="Feng G.D."/>
            <person name="Mo C.Y."/>
            <person name="Zhu H.H."/>
        </authorList>
    </citation>
    <scope>NUCLEOTIDE SEQUENCE [LARGE SCALE GENOMIC DNA]</scope>
    <source>
        <strain evidence="3">GIMV4.0001</strain>
    </source>
</reference>
<dbReference type="AlphaFoldDB" id="A0A0B5HNX1"/>
<evidence type="ECO:0000256" key="1">
    <source>
        <dbReference type="SAM" id="Phobius"/>
    </source>
</evidence>
<keyword evidence="1" id="KW-0472">Membrane</keyword>
<dbReference type="KEGG" id="svt:SVTN_04575"/>
<dbReference type="EMBL" id="CP010407">
    <property type="protein sequence ID" value="AJF63810.1"/>
    <property type="molecule type" value="Genomic_DNA"/>
</dbReference>
<feature type="transmembrane region" description="Helical" evidence="1">
    <location>
        <begin position="12"/>
        <end position="37"/>
    </location>
</feature>
<accession>A0A0B5HNX1</accession>
<keyword evidence="3" id="KW-1185">Reference proteome</keyword>